<feature type="transmembrane region" description="Helical" evidence="5">
    <location>
        <begin position="151"/>
        <end position="172"/>
    </location>
</feature>
<dbReference type="GO" id="GO:0071470">
    <property type="term" value="P:cellular response to osmotic stress"/>
    <property type="evidence" value="ECO:0007669"/>
    <property type="project" value="InterPro"/>
</dbReference>
<comment type="subcellular location">
    <subcellularLocation>
        <location evidence="1">Membrane</location>
    </subcellularLocation>
</comment>
<dbReference type="PANTHER" id="PTHR30414:SF0">
    <property type="entry name" value="MINICONDUCTANCE MECHANOSENSITIVE CHANNEL YBDG"/>
    <property type="match status" value="1"/>
</dbReference>
<feature type="transmembrane region" description="Helical" evidence="5">
    <location>
        <begin position="83"/>
        <end position="100"/>
    </location>
</feature>
<evidence type="ECO:0000259" key="6">
    <source>
        <dbReference type="Pfam" id="PF00924"/>
    </source>
</evidence>
<dbReference type="EMBL" id="JANATA010000019">
    <property type="protein sequence ID" value="MCP3429317.1"/>
    <property type="molecule type" value="Genomic_DNA"/>
</dbReference>
<evidence type="ECO:0000256" key="4">
    <source>
        <dbReference type="ARBA" id="ARBA00023136"/>
    </source>
</evidence>
<dbReference type="InterPro" id="IPR010920">
    <property type="entry name" value="LSM_dom_sf"/>
</dbReference>
<organism evidence="7 8">
    <name type="scientific">Opacimonas viscosa</name>
    <dbReference type="NCBI Taxonomy" id="2961944"/>
    <lineage>
        <taxon>Bacteria</taxon>
        <taxon>Pseudomonadati</taxon>
        <taxon>Pseudomonadota</taxon>
        <taxon>Gammaproteobacteria</taxon>
        <taxon>Alteromonadales</taxon>
        <taxon>Alteromonadaceae</taxon>
        <taxon>Opacimonas</taxon>
    </lineage>
</organism>
<dbReference type="RefSeq" id="WP_254101497.1">
    <property type="nucleotide sequence ID" value="NZ_JANATA010000019.1"/>
</dbReference>
<dbReference type="Pfam" id="PF00924">
    <property type="entry name" value="MS_channel_2nd"/>
    <property type="match status" value="1"/>
</dbReference>
<comment type="caution">
    <text evidence="7">The sequence shown here is derived from an EMBL/GenBank/DDBJ whole genome shotgun (WGS) entry which is preliminary data.</text>
</comment>
<keyword evidence="3 5" id="KW-1133">Transmembrane helix</keyword>
<evidence type="ECO:0000313" key="8">
    <source>
        <dbReference type="Proteomes" id="UP001165413"/>
    </source>
</evidence>
<dbReference type="AlphaFoldDB" id="A0AA41X3T1"/>
<keyword evidence="4 5" id="KW-0472">Membrane</keyword>
<dbReference type="InterPro" id="IPR006685">
    <property type="entry name" value="MscS_channel_2nd"/>
</dbReference>
<dbReference type="GO" id="GO:0008381">
    <property type="term" value="F:mechanosensitive monoatomic ion channel activity"/>
    <property type="evidence" value="ECO:0007669"/>
    <property type="project" value="InterPro"/>
</dbReference>
<feature type="transmembrane region" description="Helical" evidence="5">
    <location>
        <begin position="106"/>
        <end position="130"/>
    </location>
</feature>
<feature type="transmembrane region" description="Helical" evidence="5">
    <location>
        <begin position="178"/>
        <end position="203"/>
    </location>
</feature>
<name>A0AA41X3T1_9ALTE</name>
<keyword evidence="8" id="KW-1185">Reference proteome</keyword>
<evidence type="ECO:0000313" key="7">
    <source>
        <dbReference type="EMBL" id="MCP3429317.1"/>
    </source>
</evidence>
<evidence type="ECO:0000256" key="2">
    <source>
        <dbReference type="ARBA" id="ARBA00022692"/>
    </source>
</evidence>
<dbReference type="Proteomes" id="UP001165413">
    <property type="component" value="Unassembled WGS sequence"/>
</dbReference>
<feature type="domain" description="Mechanosensitive ion channel MscS" evidence="6">
    <location>
        <begin position="196"/>
        <end position="264"/>
    </location>
</feature>
<keyword evidence="2 5" id="KW-0812">Transmembrane</keyword>
<reference evidence="7" key="1">
    <citation type="submission" date="2022-07" db="EMBL/GenBank/DDBJ databases">
        <title>Characterization of the Novel Bacterium Alteromonas immobilis LMIT006 and Alteromonas gregis LMIT007.</title>
        <authorList>
            <person name="Lin X."/>
        </authorList>
    </citation>
    <scope>NUCLEOTIDE SEQUENCE</scope>
    <source>
        <strain evidence="7">LMIT007</strain>
    </source>
</reference>
<accession>A0AA41X3T1</accession>
<dbReference type="InterPro" id="IPR030192">
    <property type="entry name" value="YbdG"/>
</dbReference>
<evidence type="ECO:0000256" key="1">
    <source>
        <dbReference type="ARBA" id="ARBA00004370"/>
    </source>
</evidence>
<dbReference type="InterPro" id="IPR023408">
    <property type="entry name" value="MscS_beta-dom_sf"/>
</dbReference>
<proteinExistence type="predicted"/>
<protein>
    <submittedName>
        <fullName evidence="7">Mechanosensitive ion channel family protein</fullName>
    </submittedName>
</protein>
<evidence type="ECO:0000256" key="3">
    <source>
        <dbReference type="ARBA" id="ARBA00022989"/>
    </source>
</evidence>
<dbReference type="SUPFAM" id="SSF50182">
    <property type="entry name" value="Sm-like ribonucleoproteins"/>
    <property type="match status" value="1"/>
</dbReference>
<evidence type="ECO:0000256" key="5">
    <source>
        <dbReference type="SAM" id="Phobius"/>
    </source>
</evidence>
<gene>
    <name evidence="7" type="ORF">NLF92_10205</name>
</gene>
<sequence>MNNNAVTQKFLDFMHELFPNYAHLFTPEHLLYKIAATVTLIICAAITYYLVHKILQSRFITVLFKNTHNWDDVLLENGFFRRLGHLTPAIFIYLAAPLLFEKNPILLPLFLKGAQIYLVLFSIFAVYALLNTIEQLYNESKLAERAPITGFIQVSKLTFAIIAILLTVSLLIDKSPLLLLSGLTAIAAILLLIFKDTILGFVAGIQIAANRMFNTGDWIEMQAYNVDGEIKEIGLNVVKIQNWDKTIATLPTYTLTNEVIKNWQGMLRSGGRRIKRSIHIDVNSVGFCDQDMLDNLVNVRFIKPYLAEKLTELQQFHNDQDIDQNDLLNARRLTNIGTFRAYMTAYLQQHPQIAQHMTLMVRQKEPSEVGIPLEVYCFSRNKVWVEYEGIQADIFDHFFAIMPLFGLRLYQRISDQSKPG</sequence>
<dbReference type="Gene3D" id="2.30.30.60">
    <property type="match status" value="1"/>
</dbReference>
<dbReference type="GO" id="GO:0005886">
    <property type="term" value="C:plasma membrane"/>
    <property type="evidence" value="ECO:0007669"/>
    <property type="project" value="TreeGrafter"/>
</dbReference>
<feature type="transmembrane region" description="Helical" evidence="5">
    <location>
        <begin position="30"/>
        <end position="51"/>
    </location>
</feature>
<dbReference type="PANTHER" id="PTHR30414">
    <property type="entry name" value="MINICONDUCTANCE MECHANOSENSITIVE CHANNEL YBDG"/>
    <property type="match status" value="1"/>
</dbReference>